<reference evidence="2 3" key="1">
    <citation type="submission" date="2021-04" db="EMBL/GenBank/DDBJ databases">
        <title>The genome sequence of Ideonella sp. 3Y2.</title>
        <authorList>
            <person name="Liu Y."/>
        </authorList>
    </citation>
    <scope>NUCLEOTIDE SEQUENCE [LARGE SCALE GENOMIC DNA]</scope>
    <source>
        <strain evidence="2 3">3Y2</strain>
    </source>
</reference>
<dbReference type="Proteomes" id="UP000676246">
    <property type="component" value="Unassembled WGS sequence"/>
</dbReference>
<dbReference type="Pfam" id="PF11142">
    <property type="entry name" value="DUF2917"/>
    <property type="match status" value="1"/>
</dbReference>
<gene>
    <name evidence="2" type="ORF">KAK03_06435</name>
</gene>
<protein>
    <submittedName>
        <fullName evidence="2">DUF2917 domain-containing protein</fullName>
    </submittedName>
</protein>
<accession>A0A941BEM4</accession>
<evidence type="ECO:0000313" key="3">
    <source>
        <dbReference type="Proteomes" id="UP000676246"/>
    </source>
</evidence>
<organism evidence="2 3">
    <name type="scientific">Ideonella alba</name>
    <dbReference type="NCBI Taxonomy" id="2824118"/>
    <lineage>
        <taxon>Bacteria</taxon>
        <taxon>Pseudomonadati</taxon>
        <taxon>Pseudomonadota</taxon>
        <taxon>Betaproteobacteria</taxon>
        <taxon>Burkholderiales</taxon>
        <taxon>Sphaerotilaceae</taxon>
        <taxon>Ideonella</taxon>
    </lineage>
</organism>
<evidence type="ECO:0000256" key="1">
    <source>
        <dbReference type="SAM" id="MobiDB-lite"/>
    </source>
</evidence>
<dbReference type="RefSeq" id="WP_210852550.1">
    <property type="nucleotide sequence ID" value="NZ_JAGQDD010000003.1"/>
</dbReference>
<sequence>MNTATPLLERPSAGTAGEDLHLAPLNGPHGRVRSLDCVAGPHQLRVLQGRVWLTIEGQPADHVLSAGQGCDLVGPARLHLSAEGARSARVTLRPRDR</sequence>
<evidence type="ECO:0000313" key="2">
    <source>
        <dbReference type="EMBL" id="MBQ0930122.1"/>
    </source>
</evidence>
<proteinExistence type="predicted"/>
<name>A0A941BEM4_9BURK</name>
<dbReference type="InterPro" id="IPR021317">
    <property type="entry name" value="DUF2917"/>
</dbReference>
<dbReference type="AlphaFoldDB" id="A0A941BEM4"/>
<feature type="region of interest" description="Disordered" evidence="1">
    <location>
        <begin position="1"/>
        <end position="25"/>
    </location>
</feature>
<comment type="caution">
    <text evidence="2">The sequence shown here is derived from an EMBL/GenBank/DDBJ whole genome shotgun (WGS) entry which is preliminary data.</text>
</comment>
<dbReference type="EMBL" id="JAGQDD010000003">
    <property type="protein sequence ID" value="MBQ0930122.1"/>
    <property type="molecule type" value="Genomic_DNA"/>
</dbReference>
<keyword evidence="3" id="KW-1185">Reference proteome</keyword>